<organism evidence="2 3">
    <name type="scientific">Cohaesibacter gelatinilyticus</name>
    <dbReference type="NCBI Taxonomy" id="372072"/>
    <lineage>
        <taxon>Bacteria</taxon>
        <taxon>Pseudomonadati</taxon>
        <taxon>Pseudomonadota</taxon>
        <taxon>Alphaproteobacteria</taxon>
        <taxon>Hyphomicrobiales</taxon>
        <taxon>Cohaesibacteraceae</taxon>
    </lineage>
</organism>
<feature type="domain" description="B3/B4 tRNA-binding" evidence="1">
    <location>
        <begin position="59"/>
        <end position="213"/>
    </location>
</feature>
<dbReference type="AlphaFoldDB" id="A0A285PBX7"/>
<dbReference type="Gene3D" id="3.50.40.10">
    <property type="entry name" value="Phenylalanyl-trna Synthetase, Chain B, domain 3"/>
    <property type="match status" value="1"/>
</dbReference>
<reference evidence="2 3" key="1">
    <citation type="submission" date="2017-09" db="EMBL/GenBank/DDBJ databases">
        <authorList>
            <person name="Ehlers B."/>
            <person name="Leendertz F.H."/>
        </authorList>
    </citation>
    <scope>NUCLEOTIDE SEQUENCE [LARGE SCALE GENOMIC DNA]</scope>
    <source>
        <strain evidence="2 3">DSM 18289</strain>
    </source>
</reference>
<dbReference type="InterPro" id="IPR020825">
    <property type="entry name" value="Phe-tRNA_synthase-like_B3/B4"/>
</dbReference>
<dbReference type="Proteomes" id="UP000219439">
    <property type="component" value="Unassembled WGS sequence"/>
</dbReference>
<dbReference type="SMART" id="SM00873">
    <property type="entry name" value="B3_4"/>
    <property type="match status" value="1"/>
</dbReference>
<gene>
    <name evidence="2" type="ORF">SAMN06265368_2312</name>
</gene>
<dbReference type="OrthoDB" id="276580at2"/>
<accession>A0A285PBX7</accession>
<dbReference type="GO" id="GO:0003723">
    <property type="term" value="F:RNA binding"/>
    <property type="evidence" value="ECO:0007669"/>
    <property type="project" value="InterPro"/>
</dbReference>
<keyword evidence="3" id="KW-1185">Reference proteome</keyword>
<keyword evidence="2" id="KW-0670">Pyruvate</keyword>
<evidence type="ECO:0000259" key="1">
    <source>
        <dbReference type="SMART" id="SM00873"/>
    </source>
</evidence>
<evidence type="ECO:0000313" key="2">
    <source>
        <dbReference type="EMBL" id="SNZ19232.1"/>
    </source>
</evidence>
<dbReference type="EMBL" id="OBEL01000002">
    <property type="protein sequence ID" value="SNZ19232.1"/>
    <property type="molecule type" value="Genomic_DNA"/>
</dbReference>
<protein>
    <submittedName>
        <fullName evidence="2">Phosphoenolpyruvate synthase</fullName>
    </submittedName>
</protein>
<name>A0A285PBX7_9HYPH</name>
<dbReference type="SUPFAM" id="SSF56037">
    <property type="entry name" value="PheT/TilS domain"/>
    <property type="match status" value="1"/>
</dbReference>
<evidence type="ECO:0000313" key="3">
    <source>
        <dbReference type="Proteomes" id="UP000219439"/>
    </source>
</evidence>
<proteinExistence type="predicted"/>
<dbReference type="PANTHER" id="PTHR39209">
    <property type="match status" value="1"/>
</dbReference>
<sequence>MRFSYSSFMQQAFPDRSTAILRTTNIYSDLDVTAAVAGLTARATQRLTEKTEGVFVEIQAWRRAYSAMGLKPTQYRCASEALLRRLRKDGALPSLHPLIDLCNAASAAYAVPVAVFDLDHVAGDLCVRQADGSERYHAFSGAIENPDIGEVIFADDQGNAHARRWANRQSRLSAVSHTTSKALIVAEALHEKSARDVDALSLELSDILSKAIGTLPETALLLTPDADYCTQEVKGVGHVG</sequence>
<dbReference type="Pfam" id="PF03483">
    <property type="entry name" value="B3_4"/>
    <property type="match status" value="1"/>
</dbReference>
<dbReference type="RefSeq" id="WP_097153591.1">
    <property type="nucleotide sequence ID" value="NZ_OBEL01000002.1"/>
</dbReference>
<dbReference type="PANTHER" id="PTHR39209:SF2">
    <property type="entry name" value="CYTOPLASMIC PROTEIN"/>
    <property type="match status" value="1"/>
</dbReference>
<dbReference type="GO" id="GO:0004826">
    <property type="term" value="F:phenylalanine-tRNA ligase activity"/>
    <property type="evidence" value="ECO:0007669"/>
    <property type="project" value="InterPro"/>
</dbReference>
<dbReference type="InterPro" id="IPR005146">
    <property type="entry name" value="B3/B4_tRNA-bd"/>
</dbReference>